<dbReference type="AlphaFoldDB" id="A0A0M8PD36"/>
<feature type="transmembrane region" description="Helical" evidence="1">
    <location>
        <begin position="76"/>
        <end position="95"/>
    </location>
</feature>
<gene>
    <name evidence="2" type="ORF">ACN38_g3877</name>
</gene>
<sequence>MARNMSGRKQEWASVETLLCTAAETDCTSLGAPVVRQELNQGTLFSSPSSSCSLSQLFVHPTEIALCCPKIFLRTLFFYLFWKVPSLAISSHSYLLLSLDIVPTHSCLLLSLVVLFYILYNDTEGLA</sequence>
<reference evidence="2 3" key="1">
    <citation type="submission" date="2015-08" db="EMBL/GenBank/DDBJ databases">
        <title>Genome sequencing of Penicillium nordicum.</title>
        <authorList>
            <person name="Nguyen H.D."/>
            <person name="Seifert K.A."/>
        </authorList>
    </citation>
    <scope>NUCLEOTIDE SEQUENCE [LARGE SCALE GENOMIC DNA]</scope>
    <source>
        <strain evidence="2 3">DAOMC 185683</strain>
    </source>
</reference>
<feature type="transmembrane region" description="Helical" evidence="1">
    <location>
        <begin position="101"/>
        <end position="120"/>
    </location>
</feature>
<keyword evidence="1" id="KW-0472">Membrane</keyword>
<protein>
    <submittedName>
        <fullName evidence="2">Uncharacterized protein</fullName>
    </submittedName>
</protein>
<evidence type="ECO:0000313" key="2">
    <source>
        <dbReference type="EMBL" id="KOS45230.1"/>
    </source>
</evidence>
<name>A0A0M8PD36_9EURO</name>
<accession>A0A0M8PD36</accession>
<keyword evidence="3" id="KW-1185">Reference proteome</keyword>
<dbReference type="Proteomes" id="UP000037696">
    <property type="component" value="Unassembled WGS sequence"/>
</dbReference>
<proteinExistence type="predicted"/>
<comment type="caution">
    <text evidence="2">The sequence shown here is derived from an EMBL/GenBank/DDBJ whole genome shotgun (WGS) entry which is preliminary data.</text>
</comment>
<organism evidence="2 3">
    <name type="scientific">Penicillium nordicum</name>
    <dbReference type="NCBI Taxonomy" id="229535"/>
    <lineage>
        <taxon>Eukaryota</taxon>
        <taxon>Fungi</taxon>
        <taxon>Dikarya</taxon>
        <taxon>Ascomycota</taxon>
        <taxon>Pezizomycotina</taxon>
        <taxon>Eurotiomycetes</taxon>
        <taxon>Eurotiomycetidae</taxon>
        <taxon>Eurotiales</taxon>
        <taxon>Aspergillaceae</taxon>
        <taxon>Penicillium</taxon>
    </lineage>
</organism>
<evidence type="ECO:0000313" key="3">
    <source>
        <dbReference type="Proteomes" id="UP000037696"/>
    </source>
</evidence>
<evidence type="ECO:0000256" key="1">
    <source>
        <dbReference type="SAM" id="Phobius"/>
    </source>
</evidence>
<dbReference type="EMBL" id="LHQQ01000047">
    <property type="protein sequence ID" value="KOS45230.1"/>
    <property type="molecule type" value="Genomic_DNA"/>
</dbReference>
<keyword evidence="1" id="KW-1133">Transmembrane helix</keyword>
<keyword evidence="1" id="KW-0812">Transmembrane</keyword>